<evidence type="ECO:0000256" key="1">
    <source>
        <dbReference type="SAM" id="Phobius"/>
    </source>
</evidence>
<accession>A0A9Q5C6W9</accession>
<proteinExistence type="predicted"/>
<reference evidence="2 4" key="1">
    <citation type="submission" date="2015-08" db="EMBL/GenBank/DDBJ databases">
        <title>Complete genome sequence of Lactobacillus helveticus CAUH18, a probiotic strain originated from koumiss.</title>
        <authorList>
            <person name="Yang Y."/>
            <person name="Hao Y."/>
        </authorList>
    </citation>
    <scope>NUCLEOTIDE SEQUENCE [LARGE SCALE GENOMIC DNA]</scope>
    <source>
        <strain evidence="2 4">CAUH18</strain>
    </source>
</reference>
<evidence type="ECO:0008006" key="6">
    <source>
        <dbReference type="Google" id="ProtNLM"/>
    </source>
</evidence>
<organism evidence="3 5">
    <name type="scientific">Lactobacillus helveticus</name>
    <name type="common">Lactobacillus suntoryeus</name>
    <dbReference type="NCBI Taxonomy" id="1587"/>
    <lineage>
        <taxon>Bacteria</taxon>
        <taxon>Bacillati</taxon>
        <taxon>Bacillota</taxon>
        <taxon>Bacilli</taxon>
        <taxon>Lactobacillales</taxon>
        <taxon>Lactobacillaceae</taxon>
        <taxon>Lactobacillus</taxon>
    </lineage>
</organism>
<reference evidence="3" key="2">
    <citation type="submission" date="2019-09" db="EMBL/GenBank/DDBJ databases">
        <title>Comparative genomic analysis of Lactobacillus helveticus.</title>
        <authorList>
            <person name="Zhang H."/>
            <person name="Chen Y."/>
            <person name="Zhong Z."/>
        </authorList>
    </citation>
    <scope>NUCLEOTIDE SEQUENCE</scope>
    <source>
        <strain evidence="3">IMAU50013</strain>
    </source>
</reference>
<dbReference type="RefSeq" id="WP_013853845.1">
    <property type="nucleotide sequence ID" value="NZ_CP012381.1"/>
</dbReference>
<evidence type="ECO:0000313" key="5">
    <source>
        <dbReference type="Proteomes" id="UP000601587"/>
    </source>
</evidence>
<gene>
    <name evidence="2" type="ORF">ALV80_04020</name>
    <name evidence="3" type="ORF">IMAU50013_01597</name>
</gene>
<protein>
    <recommendedName>
        <fullName evidence="6">DUF3923 family protein</fullName>
    </recommendedName>
</protein>
<dbReference type="Pfam" id="PF13061">
    <property type="entry name" value="DUF3923"/>
    <property type="match status" value="1"/>
</dbReference>
<name>A0A9Q5C6W9_LACHE</name>
<dbReference type="EMBL" id="WCGB01000038">
    <property type="protein sequence ID" value="NRN92050.1"/>
    <property type="molecule type" value="Genomic_DNA"/>
</dbReference>
<keyword evidence="1" id="KW-1133">Transmembrane helix</keyword>
<dbReference type="Proteomes" id="UP000063930">
    <property type="component" value="Chromosome"/>
</dbReference>
<feature type="transmembrane region" description="Helical" evidence="1">
    <location>
        <begin position="44"/>
        <end position="64"/>
    </location>
</feature>
<dbReference type="AlphaFoldDB" id="A0A9Q5C6W9"/>
<evidence type="ECO:0000313" key="3">
    <source>
        <dbReference type="EMBL" id="NRN92050.1"/>
    </source>
</evidence>
<keyword evidence="1" id="KW-0472">Membrane</keyword>
<evidence type="ECO:0000313" key="2">
    <source>
        <dbReference type="EMBL" id="ALI52333.1"/>
    </source>
</evidence>
<sequence>MKTWKISGSIVLVLFVAVSVYLSVRKVDGAGVAQTPELRNITLIIWGIFGLIIFIGYLIWLAVLKHRADRK</sequence>
<evidence type="ECO:0000313" key="4">
    <source>
        <dbReference type="Proteomes" id="UP000063930"/>
    </source>
</evidence>
<keyword evidence="1" id="KW-0812">Transmembrane</keyword>
<dbReference type="EMBL" id="CP012381">
    <property type="protein sequence ID" value="ALI52333.1"/>
    <property type="molecule type" value="Genomic_DNA"/>
</dbReference>
<dbReference type="InterPro" id="IPR025037">
    <property type="entry name" value="DUF3923"/>
</dbReference>
<dbReference type="Proteomes" id="UP000601587">
    <property type="component" value="Unassembled WGS sequence"/>
</dbReference>
<feature type="transmembrane region" description="Helical" evidence="1">
    <location>
        <begin position="7"/>
        <end position="24"/>
    </location>
</feature>